<dbReference type="SUPFAM" id="SSF49899">
    <property type="entry name" value="Concanavalin A-like lectins/glucanases"/>
    <property type="match status" value="1"/>
</dbReference>
<dbReference type="RefSeq" id="XP_001426990.1">
    <property type="nucleotide sequence ID" value="XM_001426953.1"/>
</dbReference>
<feature type="signal peptide" evidence="1">
    <location>
        <begin position="1"/>
        <end position="17"/>
    </location>
</feature>
<dbReference type="AlphaFoldDB" id="A0BM25"/>
<dbReference type="KEGG" id="ptm:GSPATT00030226001"/>
<dbReference type="Gene3D" id="2.60.120.200">
    <property type="match status" value="1"/>
</dbReference>
<sequence length="427" mass="50009">MITYLTILAGIITFLQAECTPSIMNLLNLDQNYQQISEEFDFNQEVSFSFWFKYEPKTKIQTQYFYGSSTEGEQVASGSLLFRLYEEQAKLFRIFTYLDTNNQNLQTMIINADQNISSTETFNLNFLDGIWQYKFYKIVPVDRKIYHFIYNYMISSYTTSQTKFDIEQTKFQLSIGGQGYFSDYYQNLYFNAFPGWISSINVFQGSLDITPPSFKTNLDTCIKSVLVCDPKQQKLISGIQTSQTQILKSNFKLENTFEFQAWYKLSINNANKIYHMVQIRDENITTFNIIDSRNLLLDLRCVVLDGGVNVEIQLTLQSYEQQLYYSKEEQVKVDSTVILVSQWHFITIMYDRELTQQTGIDVYFPSTLSKLEKRYSNLILFFTGSDLFFYFGSNNKLSQYFSGQIGEIKINSCIKNKPYTFELCNIF</sequence>
<evidence type="ECO:0000313" key="3">
    <source>
        <dbReference type="Proteomes" id="UP000000600"/>
    </source>
</evidence>
<keyword evidence="3" id="KW-1185">Reference proteome</keyword>
<evidence type="ECO:0000256" key="1">
    <source>
        <dbReference type="SAM" id="SignalP"/>
    </source>
</evidence>
<feature type="chain" id="PRO_5002622685" evidence="1">
    <location>
        <begin position="18"/>
        <end position="427"/>
    </location>
</feature>
<keyword evidence="1" id="KW-0732">Signal</keyword>
<dbReference type="HOGENOM" id="CLU_643210_0_0_1"/>
<dbReference type="EMBL" id="CT868003">
    <property type="protein sequence ID" value="CAK59592.1"/>
    <property type="molecule type" value="Genomic_DNA"/>
</dbReference>
<reference evidence="2 3" key="1">
    <citation type="journal article" date="2006" name="Nature">
        <title>Global trends of whole-genome duplications revealed by the ciliate Paramecium tetraurelia.</title>
        <authorList>
            <consortium name="Genoscope"/>
            <person name="Aury J.-M."/>
            <person name="Jaillon O."/>
            <person name="Duret L."/>
            <person name="Noel B."/>
            <person name="Jubin C."/>
            <person name="Porcel B.M."/>
            <person name="Segurens B."/>
            <person name="Daubin V."/>
            <person name="Anthouard V."/>
            <person name="Aiach N."/>
            <person name="Arnaiz O."/>
            <person name="Billaut A."/>
            <person name="Beisson J."/>
            <person name="Blanc I."/>
            <person name="Bouhouche K."/>
            <person name="Camara F."/>
            <person name="Duharcourt S."/>
            <person name="Guigo R."/>
            <person name="Gogendeau D."/>
            <person name="Katinka M."/>
            <person name="Keller A.-M."/>
            <person name="Kissmehl R."/>
            <person name="Klotz C."/>
            <person name="Koll F."/>
            <person name="Le Moue A."/>
            <person name="Lepere C."/>
            <person name="Malinsky S."/>
            <person name="Nowacki M."/>
            <person name="Nowak J.K."/>
            <person name="Plattner H."/>
            <person name="Poulain J."/>
            <person name="Ruiz F."/>
            <person name="Serrano V."/>
            <person name="Zagulski M."/>
            <person name="Dessen P."/>
            <person name="Betermier M."/>
            <person name="Weissenbach J."/>
            <person name="Scarpelli C."/>
            <person name="Schachter V."/>
            <person name="Sperling L."/>
            <person name="Meyer E."/>
            <person name="Cohen J."/>
            <person name="Wincker P."/>
        </authorList>
    </citation>
    <scope>NUCLEOTIDE SEQUENCE [LARGE SCALE GENOMIC DNA]</scope>
    <source>
        <strain evidence="2 3">Stock d4-2</strain>
    </source>
</reference>
<protein>
    <submittedName>
        <fullName evidence="2">Uncharacterized protein</fullName>
    </submittedName>
</protein>
<dbReference type="Proteomes" id="UP000000600">
    <property type="component" value="Unassembled WGS sequence"/>
</dbReference>
<dbReference type="GeneID" id="5012774"/>
<evidence type="ECO:0000313" key="2">
    <source>
        <dbReference type="EMBL" id="CAK59592.1"/>
    </source>
</evidence>
<proteinExistence type="predicted"/>
<accession>A0BM25</accession>
<dbReference type="InterPro" id="IPR013320">
    <property type="entry name" value="ConA-like_dom_sf"/>
</dbReference>
<name>A0BM25_PARTE</name>
<gene>
    <name evidence="2" type="ORF">GSPATT00030226001</name>
</gene>
<organism evidence="2 3">
    <name type="scientific">Paramecium tetraurelia</name>
    <dbReference type="NCBI Taxonomy" id="5888"/>
    <lineage>
        <taxon>Eukaryota</taxon>
        <taxon>Sar</taxon>
        <taxon>Alveolata</taxon>
        <taxon>Ciliophora</taxon>
        <taxon>Intramacronucleata</taxon>
        <taxon>Oligohymenophorea</taxon>
        <taxon>Peniculida</taxon>
        <taxon>Parameciidae</taxon>
        <taxon>Paramecium</taxon>
    </lineage>
</organism>
<dbReference type="InParanoid" id="A0BM25"/>